<name>A0A0Q0RI92_9ARCH</name>
<keyword evidence="4 7" id="KW-0694">RNA-binding</keyword>
<dbReference type="GO" id="GO:0015935">
    <property type="term" value="C:small ribosomal subunit"/>
    <property type="evidence" value="ECO:0007669"/>
    <property type="project" value="UniProtKB-UniRule"/>
</dbReference>
<dbReference type="GO" id="GO:0006412">
    <property type="term" value="P:translation"/>
    <property type="evidence" value="ECO:0007669"/>
    <property type="project" value="UniProtKB-UniRule"/>
</dbReference>
<dbReference type="Proteomes" id="UP000050301">
    <property type="component" value="Unassembled WGS sequence"/>
</dbReference>
<dbReference type="InterPro" id="IPR023798">
    <property type="entry name" value="Ribosomal_uS7_dom"/>
</dbReference>
<evidence type="ECO:0000256" key="8">
    <source>
        <dbReference type="RuleBase" id="RU003619"/>
    </source>
</evidence>
<comment type="caution">
    <text evidence="11">The sequence shown here is derived from an EMBL/GenBank/DDBJ whole genome shotgun (WGS) entry which is preliminary data.</text>
</comment>
<keyword evidence="3 7" id="KW-0699">rRNA-binding</keyword>
<gene>
    <name evidence="7" type="primary">rps7</name>
    <name evidence="11" type="ORF">AOG55_07905</name>
</gene>
<dbReference type="CDD" id="cd14867">
    <property type="entry name" value="uS7_Eukaryote"/>
    <property type="match status" value="1"/>
</dbReference>
<evidence type="ECO:0000256" key="4">
    <source>
        <dbReference type="ARBA" id="ARBA00022884"/>
    </source>
</evidence>
<dbReference type="GO" id="GO:0019843">
    <property type="term" value="F:rRNA binding"/>
    <property type="evidence" value="ECO:0007669"/>
    <property type="project" value="UniProtKB-UniRule"/>
</dbReference>
<evidence type="ECO:0000256" key="9">
    <source>
        <dbReference type="RuleBase" id="RU003621"/>
    </source>
</evidence>
<dbReference type="RefSeq" id="WP_048101683.1">
    <property type="nucleotide sequence ID" value="NZ_LKBH01000186.1"/>
</dbReference>
<dbReference type="SUPFAM" id="SSF47973">
    <property type="entry name" value="Ribosomal protein S7"/>
    <property type="match status" value="1"/>
</dbReference>
<dbReference type="EMBL" id="LKBH01000186">
    <property type="protein sequence ID" value="KQB35090.1"/>
    <property type="molecule type" value="Genomic_DNA"/>
</dbReference>
<feature type="domain" description="Small ribosomal subunit protein uS7" evidence="10">
    <location>
        <begin position="47"/>
        <end position="187"/>
    </location>
</feature>
<sequence>MDQLLMNKYDVSGIQIHDQGLANYINLTSYINLHTGGRFSNYLSGKKNMNTIERLLNKLMRTEKWTGKKYSAYKVLSEAFDIINKKTKQNPVQVLVTAIENSAPREEVTRLKYGGIAVPKSVDVSPSRRLDEALRNICIGATKASFKHKIHIEECLANEIILASRNDGNSYAISKKEEIERVAASAR</sequence>
<evidence type="ECO:0000259" key="10">
    <source>
        <dbReference type="Pfam" id="PF00177"/>
    </source>
</evidence>
<dbReference type="PIRSF" id="PIRSF002122">
    <property type="entry name" value="RPS7p_RPS7a_RPS5e_RPS7o"/>
    <property type="match status" value="1"/>
</dbReference>
<dbReference type="InterPro" id="IPR026018">
    <property type="entry name" value="Ribosomal_uS7_arc"/>
</dbReference>
<dbReference type="InterPro" id="IPR000235">
    <property type="entry name" value="Ribosomal_uS7"/>
</dbReference>
<reference evidence="11 12" key="1">
    <citation type="submission" date="2015-09" db="EMBL/GenBank/DDBJ databases">
        <title>Heavy metals and arsenic resistance mechanisms in polyextremophilic archaea of the family Ferroplasmaceae.</title>
        <authorList>
            <person name="Bulaev A.G."/>
            <person name="Kanygina A.V."/>
        </authorList>
    </citation>
    <scope>NUCLEOTIDE SEQUENCE [LARGE SCALE GENOMIC DNA]</scope>
    <source>
        <strain evidence="11 12">BH2</strain>
    </source>
</reference>
<dbReference type="InterPro" id="IPR036823">
    <property type="entry name" value="Ribosomal_uS7_dom_sf"/>
</dbReference>
<comment type="subunit">
    <text evidence="2 7 9">Part of the 30S ribosomal subunit.</text>
</comment>
<dbReference type="HAMAP" id="MF_00480_A">
    <property type="entry name" value="Ribosomal_uS7_A"/>
    <property type="match status" value="1"/>
</dbReference>
<dbReference type="InParanoid" id="A0A0Q0RI92"/>
<dbReference type="NCBIfam" id="NF003106">
    <property type="entry name" value="PRK04027.1"/>
    <property type="match status" value="1"/>
</dbReference>
<evidence type="ECO:0000256" key="1">
    <source>
        <dbReference type="ARBA" id="ARBA00007151"/>
    </source>
</evidence>
<dbReference type="FunCoup" id="A0A0Q0RI92">
    <property type="interactions" value="201"/>
</dbReference>
<protein>
    <recommendedName>
        <fullName evidence="7">Small ribosomal subunit protein uS7</fullName>
    </recommendedName>
</protein>
<accession>A0A0Q0RI92</accession>
<evidence type="ECO:0000256" key="5">
    <source>
        <dbReference type="ARBA" id="ARBA00022980"/>
    </source>
</evidence>
<evidence type="ECO:0000313" key="12">
    <source>
        <dbReference type="Proteomes" id="UP000050301"/>
    </source>
</evidence>
<dbReference type="InterPro" id="IPR005716">
    <property type="entry name" value="Ribosomal_uS7_euk/arc"/>
</dbReference>
<dbReference type="NCBIfam" id="TIGR01028">
    <property type="entry name" value="uS7_euk_arch"/>
    <property type="match status" value="1"/>
</dbReference>
<dbReference type="AlphaFoldDB" id="A0A0Q0RI92"/>
<dbReference type="GO" id="GO:0003735">
    <property type="term" value="F:structural constituent of ribosome"/>
    <property type="evidence" value="ECO:0007669"/>
    <property type="project" value="UniProtKB-UniRule"/>
</dbReference>
<keyword evidence="5 7" id="KW-0689">Ribosomal protein</keyword>
<comment type="similarity">
    <text evidence="1 7 8">Belongs to the universal ribosomal protein uS7 family.</text>
</comment>
<keyword evidence="12" id="KW-1185">Reference proteome</keyword>
<dbReference type="Gene3D" id="1.10.455.10">
    <property type="entry name" value="Ribosomal protein S7 domain"/>
    <property type="match status" value="1"/>
</dbReference>
<comment type="function">
    <text evidence="7 9">One of the primary rRNA binding proteins, it binds directly to 16S rRNA where it nucleates assembly of the head domain of the 30S subunit. Is located at the subunit interface close to the decoding center.</text>
</comment>
<organism evidence="11 12">
    <name type="scientific">Acidiplasma cupricumulans</name>
    <dbReference type="NCBI Taxonomy" id="312540"/>
    <lineage>
        <taxon>Archaea</taxon>
        <taxon>Methanobacteriati</taxon>
        <taxon>Thermoplasmatota</taxon>
        <taxon>Thermoplasmata</taxon>
        <taxon>Thermoplasmatales</taxon>
        <taxon>Ferroplasmaceae</taxon>
        <taxon>Acidiplasma</taxon>
    </lineage>
</organism>
<dbReference type="PANTHER" id="PTHR11205">
    <property type="entry name" value="RIBOSOMAL PROTEIN S7"/>
    <property type="match status" value="1"/>
</dbReference>
<keyword evidence="6 7" id="KW-0687">Ribonucleoprotein</keyword>
<dbReference type="PROSITE" id="PS00052">
    <property type="entry name" value="RIBOSOMAL_S7"/>
    <property type="match status" value="1"/>
</dbReference>
<proteinExistence type="inferred from homology"/>
<evidence type="ECO:0000256" key="7">
    <source>
        <dbReference type="HAMAP-Rule" id="MF_00480"/>
    </source>
</evidence>
<dbReference type="InterPro" id="IPR020606">
    <property type="entry name" value="Ribosomal_uS7_CS"/>
</dbReference>
<dbReference type="Pfam" id="PF00177">
    <property type="entry name" value="Ribosomal_S7"/>
    <property type="match status" value="1"/>
</dbReference>
<evidence type="ECO:0000256" key="3">
    <source>
        <dbReference type="ARBA" id="ARBA00022730"/>
    </source>
</evidence>
<dbReference type="GeneID" id="84222322"/>
<evidence type="ECO:0000256" key="6">
    <source>
        <dbReference type="ARBA" id="ARBA00023274"/>
    </source>
</evidence>
<evidence type="ECO:0000313" key="11">
    <source>
        <dbReference type="EMBL" id="KQB35090.1"/>
    </source>
</evidence>
<evidence type="ECO:0000256" key="2">
    <source>
        <dbReference type="ARBA" id="ARBA00011458"/>
    </source>
</evidence>